<sequence>CLQRKLLSSFGVFFDKANQDETNNDGGNSSHLEIILPVVIAVLILISLLVIGVLIVTYVLKKKGNDKQTL</sequence>
<proteinExistence type="predicted"/>
<dbReference type="EMBL" id="CASHTH010004072">
    <property type="protein sequence ID" value="CAI8053113.1"/>
    <property type="molecule type" value="Genomic_DNA"/>
</dbReference>
<gene>
    <name evidence="2" type="ORF">GBAR_LOCUS29051</name>
</gene>
<protein>
    <submittedName>
        <fullName evidence="2">Uncharacterized protein</fullName>
    </submittedName>
</protein>
<reference evidence="2" key="1">
    <citation type="submission" date="2023-03" db="EMBL/GenBank/DDBJ databases">
        <authorList>
            <person name="Steffen K."/>
            <person name="Cardenas P."/>
        </authorList>
    </citation>
    <scope>NUCLEOTIDE SEQUENCE</scope>
</reference>
<organism evidence="2 3">
    <name type="scientific">Geodia barretti</name>
    <name type="common">Barrett's horny sponge</name>
    <dbReference type="NCBI Taxonomy" id="519541"/>
    <lineage>
        <taxon>Eukaryota</taxon>
        <taxon>Metazoa</taxon>
        <taxon>Porifera</taxon>
        <taxon>Demospongiae</taxon>
        <taxon>Heteroscleromorpha</taxon>
        <taxon>Tetractinellida</taxon>
        <taxon>Astrophorina</taxon>
        <taxon>Geodiidae</taxon>
        <taxon>Geodia</taxon>
    </lineage>
</organism>
<name>A0AA35TRI8_GEOBA</name>
<keyword evidence="1" id="KW-1133">Transmembrane helix</keyword>
<keyword evidence="3" id="KW-1185">Reference proteome</keyword>
<feature type="non-terminal residue" evidence="2">
    <location>
        <position position="70"/>
    </location>
</feature>
<evidence type="ECO:0000313" key="2">
    <source>
        <dbReference type="EMBL" id="CAI8053113.1"/>
    </source>
</evidence>
<dbReference type="Proteomes" id="UP001174909">
    <property type="component" value="Unassembled WGS sequence"/>
</dbReference>
<keyword evidence="1" id="KW-0472">Membrane</keyword>
<comment type="caution">
    <text evidence="2">The sequence shown here is derived from an EMBL/GenBank/DDBJ whole genome shotgun (WGS) entry which is preliminary data.</text>
</comment>
<evidence type="ECO:0000256" key="1">
    <source>
        <dbReference type="SAM" id="Phobius"/>
    </source>
</evidence>
<evidence type="ECO:0000313" key="3">
    <source>
        <dbReference type="Proteomes" id="UP001174909"/>
    </source>
</evidence>
<dbReference type="AlphaFoldDB" id="A0AA35TRI8"/>
<accession>A0AA35TRI8</accession>
<feature type="transmembrane region" description="Helical" evidence="1">
    <location>
        <begin position="34"/>
        <end position="60"/>
    </location>
</feature>
<keyword evidence="1" id="KW-0812">Transmembrane</keyword>